<dbReference type="InterPro" id="IPR013792">
    <property type="entry name" value="RNA3'P_cycl/enolpyr_Trfase_a/b"/>
</dbReference>
<dbReference type="Gene3D" id="3.65.10.10">
    <property type="entry name" value="Enolpyruvate transferase domain"/>
    <property type="match status" value="2"/>
</dbReference>
<comment type="pathway">
    <text evidence="2 12">Cell wall biogenesis; peptidoglycan biosynthesis.</text>
</comment>
<dbReference type="InterPro" id="IPR036968">
    <property type="entry name" value="Enolpyruvate_Tfrase_sf"/>
</dbReference>
<keyword evidence="3 12" id="KW-0963">Cytoplasm</keyword>
<protein>
    <recommendedName>
        <fullName evidence="12">UDP-N-acetylglucosamine 1-carboxyvinyltransferase</fullName>
        <ecNumber evidence="12">2.5.1.7</ecNumber>
    </recommendedName>
    <alternativeName>
        <fullName evidence="12">Enoylpyruvate transferase</fullName>
    </alternativeName>
    <alternativeName>
        <fullName evidence="12">UDP-N-acetylglucosamine enolpyruvyl transferase</fullName>
        <shortName evidence="12">EPT</shortName>
    </alternativeName>
</protein>
<keyword evidence="12" id="KW-0670">Pyruvate</keyword>
<comment type="catalytic activity">
    <reaction evidence="11 12">
        <text>phosphoenolpyruvate + UDP-N-acetyl-alpha-D-glucosamine = UDP-N-acetyl-3-O-(1-carboxyvinyl)-alpha-D-glucosamine + phosphate</text>
        <dbReference type="Rhea" id="RHEA:18681"/>
        <dbReference type="ChEBI" id="CHEBI:43474"/>
        <dbReference type="ChEBI" id="CHEBI:57705"/>
        <dbReference type="ChEBI" id="CHEBI:58702"/>
        <dbReference type="ChEBI" id="CHEBI:68483"/>
        <dbReference type="EC" id="2.5.1.7"/>
    </reaction>
</comment>
<organism evidence="14 15">
    <name type="scientific">Candidatus Campbellbacteria bacterium RIFOXYC2_FULL_35_25</name>
    <dbReference type="NCBI Taxonomy" id="1797582"/>
    <lineage>
        <taxon>Bacteria</taxon>
        <taxon>Candidatus Campbelliibacteriota</taxon>
    </lineage>
</organism>
<keyword evidence="9 12" id="KW-0961">Cell wall biogenesis/degradation</keyword>
<evidence type="ECO:0000256" key="11">
    <source>
        <dbReference type="ARBA" id="ARBA00047527"/>
    </source>
</evidence>
<dbReference type="GO" id="GO:0008760">
    <property type="term" value="F:UDP-N-acetylglucosamine 1-carboxyvinyltransferase activity"/>
    <property type="evidence" value="ECO:0007669"/>
    <property type="project" value="UniProtKB-UniRule"/>
</dbReference>
<comment type="caution">
    <text evidence="14">The sequence shown here is derived from an EMBL/GenBank/DDBJ whole genome shotgun (WGS) entry which is preliminary data.</text>
</comment>
<keyword evidence="5 12" id="KW-0808">Transferase</keyword>
<feature type="modified residue" description="2-(S-cysteinyl)pyruvic acid O-phosphothioketal" evidence="12">
    <location>
        <position position="121"/>
    </location>
</feature>
<keyword evidence="8 12" id="KW-0131">Cell cycle</keyword>
<accession>A0A1F5EJK1</accession>
<sequence length="435" mass="47694">MKEKFIVKGLGGKKILSGKIKINGAKNAILPTMAASILFKDGFELNNIPNIEDVKRMSELLGCLGSEVSKKSENKYLINSKGLNKFDLDRKISEQMRASIILTGPLLARFGQVSFPVPGGCVIGARPIDFFVAGFKKMGAETKFKNDRYYISTKNKKLNGAKIFFKTPSVTATETFIMAGVLAKGKTILKNVALEPEIDNLINFLVSCGAKIKGGGTTTIEIVGGTLLEAKGKKYIAMPDRIETGSFLILGALCAKDLEITNCNPNDIDILIEILKDSGVPIKVGKTSIKIEKNDKINNSQFKGSGIKTKEYPGFPTDLQAPMVIFLTQTTGESLVFETIFEGRLNFIEDITRMGADIILLDPHRAIVRGPKDLRARELESPDIRAGLAFVIATILAKGESVINNIYLIDRGYERIEERLIKIGVDIKRISSEEI</sequence>
<dbReference type="PANTHER" id="PTHR43783:SF1">
    <property type="entry name" value="UDP-N-ACETYLGLUCOSAMINE 1-CARBOXYVINYLTRANSFERASE"/>
    <property type="match status" value="1"/>
</dbReference>
<feature type="binding site" evidence="12">
    <location>
        <position position="340"/>
    </location>
    <ligand>
        <name>UDP-N-acetyl-alpha-D-glucosamine</name>
        <dbReference type="ChEBI" id="CHEBI:57705"/>
    </ligand>
</feature>
<dbReference type="Pfam" id="PF00275">
    <property type="entry name" value="EPSP_synthase"/>
    <property type="match status" value="1"/>
</dbReference>
<evidence type="ECO:0000259" key="13">
    <source>
        <dbReference type="Pfam" id="PF00275"/>
    </source>
</evidence>
<dbReference type="Proteomes" id="UP000179003">
    <property type="component" value="Unassembled WGS sequence"/>
</dbReference>
<dbReference type="EC" id="2.5.1.7" evidence="12"/>
<gene>
    <name evidence="12" type="primary">murA</name>
    <name evidence="14" type="ORF">A2442_02405</name>
</gene>
<dbReference type="SUPFAM" id="SSF55205">
    <property type="entry name" value="EPT/RTPC-like"/>
    <property type="match status" value="1"/>
</dbReference>
<proteinExistence type="inferred from homology"/>
<evidence type="ECO:0000256" key="5">
    <source>
        <dbReference type="ARBA" id="ARBA00022679"/>
    </source>
</evidence>
<dbReference type="InterPro" id="IPR005750">
    <property type="entry name" value="UDP_GlcNAc_COvinyl_MurA"/>
</dbReference>
<evidence type="ECO:0000256" key="8">
    <source>
        <dbReference type="ARBA" id="ARBA00023306"/>
    </source>
</evidence>
<name>A0A1F5EJK1_9BACT</name>
<dbReference type="NCBIfam" id="TIGR01072">
    <property type="entry name" value="murA"/>
    <property type="match status" value="1"/>
</dbReference>
<dbReference type="STRING" id="1797582.A2442_02405"/>
<reference evidence="14 15" key="1">
    <citation type="journal article" date="2016" name="Nat. Commun.">
        <title>Thousands of microbial genomes shed light on interconnected biogeochemical processes in an aquifer system.</title>
        <authorList>
            <person name="Anantharaman K."/>
            <person name="Brown C.T."/>
            <person name="Hug L.A."/>
            <person name="Sharon I."/>
            <person name="Castelle C.J."/>
            <person name="Probst A.J."/>
            <person name="Thomas B.C."/>
            <person name="Singh A."/>
            <person name="Wilkins M.J."/>
            <person name="Karaoz U."/>
            <person name="Brodie E.L."/>
            <person name="Williams K.H."/>
            <person name="Hubbard S.S."/>
            <person name="Banfield J.F."/>
        </authorList>
    </citation>
    <scope>NUCLEOTIDE SEQUENCE [LARGE SCALE GENOMIC DNA]</scope>
</reference>
<evidence type="ECO:0000256" key="6">
    <source>
        <dbReference type="ARBA" id="ARBA00022960"/>
    </source>
</evidence>
<evidence type="ECO:0000256" key="3">
    <source>
        <dbReference type="ARBA" id="ARBA00022490"/>
    </source>
</evidence>
<dbReference type="GO" id="GO:0009252">
    <property type="term" value="P:peptidoglycan biosynthetic process"/>
    <property type="evidence" value="ECO:0007669"/>
    <property type="project" value="UniProtKB-UniRule"/>
</dbReference>
<dbReference type="PANTHER" id="PTHR43783">
    <property type="entry name" value="UDP-N-ACETYLGLUCOSAMINE 1-CARBOXYVINYLTRANSFERASE"/>
    <property type="match status" value="1"/>
</dbReference>
<dbReference type="UniPathway" id="UPA00219"/>
<dbReference type="InterPro" id="IPR001986">
    <property type="entry name" value="Enolpyruvate_Tfrase_dom"/>
</dbReference>
<feature type="binding site" evidence="12">
    <location>
        <begin position="26"/>
        <end position="27"/>
    </location>
    <ligand>
        <name>phosphoenolpyruvate</name>
        <dbReference type="ChEBI" id="CHEBI:58702"/>
    </ligand>
</feature>
<dbReference type="AlphaFoldDB" id="A0A1F5EJK1"/>
<evidence type="ECO:0000256" key="12">
    <source>
        <dbReference type="HAMAP-Rule" id="MF_00111"/>
    </source>
</evidence>
<dbReference type="GO" id="GO:0051301">
    <property type="term" value="P:cell division"/>
    <property type="evidence" value="ECO:0007669"/>
    <property type="project" value="UniProtKB-KW"/>
</dbReference>
<dbReference type="NCBIfam" id="NF006873">
    <property type="entry name" value="PRK09369.1"/>
    <property type="match status" value="1"/>
</dbReference>
<comment type="similarity">
    <text evidence="10 12">Belongs to the EPSP synthase family. MurA subfamily.</text>
</comment>
<keyword evidence="4 12" id="KW-0132">Cell division</keyword>
<feature type="binding site" evidence="12">
    <location>
        <position position="97"/>
    </location>
    <ligand>
        <name>UDP-N-acetyl-alpha-D-glucosamine</name>
        <dbReference type="ChEBI" id="CHEBI:57705"/>
    </ligand>
</feature>
<dbReference type="HAMAP" id="MF_00111">
    <property type="entry name" value="MurA"/>
    <property type="match status" value="1"/>
</dbReference>
<dbReference type="EMBL" id="MFAE01000003">
    <property type="protein sequence ID" value="OGD67565.1"/>
    <property type="molecule type" value="Genomic_DNA"/>
</dbReference>
<comment type="subcellular location">
    <subcellularLocation>
        <location evidence="1 12">Cytoplasm</location>
    </subcellularLocation>
</comment>
<dbReference type="GO" id="GO:0008360">
    <property type="term" value="P:regulation of cell shape"/>
    <property type="evidence" value="ECO:0007669"/>
    <property type="project" value="UniProtKB-KW"/>
</dbReference>
<evidence type="ECO:0000256" key="1">
    <source>
        <dbReference type="ARBA" id="ARBA00004496"/>
    </source>
</evidence>
<dbReference type="CDD" id="cd01555">
    <property type="entry name" value="UdpNAET"/>
    <property type="match status" value="1"/>
</dbReference>
<dbReference type="InterPro" id="IPR050068">
    <property type="entry name" value="MurA_subfamily"/>
</dbReference>
<evidence type="ECO:0000313" key="14">
    <source>
        <dbReference type="EMBL" id="OGD67565.1"/>
    </source>
</evidence>
<evidence type="ECO:0000256" key="10">
    <source>
        <dbReference type="ARBA" id="ARBA00038367"/>
    </source>
</evidence>
<keyword evidence="6 12" id="KW-0133">Cell shape</keyword>
<comment type="function">
    <text evidence="12">Cell wall formation. Adds enolpyruvyl to UDP-N-acetylglucosamine.</text>
</comment>
<keyword evidence="7 12" id="KW-0573">Peptidoglycan synthesis</keyword>
<evidence type="ECO:0000256" key="7">
    <source>
        <dbReference type="ARBA" id="ARBA00022984"/>
    </source>
</evidence>
<evidence type="ECO:0000256" key="4">
    <source>
        <dbReference type="ARBA" id="ARBA00022618"/>
    </source>
</evidence>
<evidence type="ECO:0000313" key="15">
    <source>
        <dbReference type="Proteomes" id="UP000179003"/>
    </source>
</evidence>
<feature type="binding site" evidence="12">
    <location>
        <position position="318"/>
    </location>
    <ligand>
        <name>UDP-N-acetyl-alpha-D-glucosamine</name>
        <dbReference type="ChEBI" id="CHEBI:57705"/>
    </ligand>
</feature>
<dbReference type="GO" id="GO:0071555">
    <property type="term" value="P:cell wall organization"/>
    <property type="evidence" value="ECO:0007669"/>
    <property type="project" value="UniProtKB-KW"/>
</dbReference>
<dbReference type="GO" id="GO:0019277">
    <property type="term" value="P:UDP-N-acetylgalactosamine biosynthetic process"/>
    <property type="evidence" value="ECO:0007669"/>
    <property type="project" value="InterPro"/>
</dbReference>
<feature type="domain" description="Enolpyruvate transferase" evidence="13">
    <location>
        <begin position="13"/>
        <end position="420"/>
    </location>
</feature>
<evidence type="ECO:0000256" key="9">
    <source>
        <dbReference type="ARBA" id="ARBA00023316"/>
    </source>
</evidence>
<evidence type="ECO:0000256" key="2">
    <source>
        <dbReference type="ARBA" id="ARBA00004752"/>
    </source>
</evidence>
<dbReference type="GO" id="GO:0005737">
    <property type="term" value="C:cytoplasm"/>
    <property type="evidence" value="ECO:0007669"/>
    <property type="project" value="UniProtKB-SubCell"/>
</dbReference>
<feature type="active site" description="Proton donor" evidence="12">
    <location>
        <position position="121"/>
    </location>
</feature>
<comment type="caution">
    <text evidence="12">Lacks conserved residue(s) required for the propagation of feature annotation.</text>
</comment>